<protein>
    <submittedName>
        <fullName evidence="1">Uncharacterized protein</fullName>
    </submittedName>
</protein>
<accession>A0A835P9P3</accession>
<proteinExistence type="predicted"/>
<evidence type="ECO:0000313" key="4">
    <source>
        <dbReference type="Proteomes" id="UP000639772"/>
    </source>
</evidence>
<keyword evidence="3" id="KW-1185">Reference proteome</keyword>
<organism evidence="1 4">
    <name type="scientific">Vanilla planifolia</name>
    <name type="common">Vanilla</name>
    <dbReference type="NCBI Taxonomy" id="51239"/>
    <lineage>
        <taxon>Eukaryota</taxon>
        <taxon>Viridiplantae</taxon>
        <taxon>Streptophyta</taxon>
        <taxon>Embryophyta</taxon>
        <taxon>Tracheophyta</taxon>
        <taxon>Spermatophyta</taxon>
        <taxon>Magnoliopsida</taxon>
        <taxon>Liliopsida</taxon>
        <taxon>Asparagales</taxon>
        <taxon>Orchidaceae</taxon>
        <taxon>Vanilloideae</taxon>
        <taxon>Vanilleae</taxon>
        <taxon>Vanilla</taxon>
    </lineage>
</organism>
<gene>
    <name evidence="2" type="ORF">HPP92_028775</name>
    <name evidence="1" type="ORF">HPP92_028786</name>
</gene>
<evidence type="ECO:0000313" key="3">
    <source>
        <dbReference type="Proteomes" id="UP000636800"/>
    </source>
</evidence>
<evidence type="ECO:0000313" key="2">
    <source>
        <dbReference type="EMBL" id="KAG0446575.1"/>
    </source>
</evidence>
<reference evidence="3 4" key="1">
    <citation type="journal article" date="2020" name="Nat. Food">
        <title>A phased Vanilla planifolia genome enables genetic improvement of flavour and production.</title>
        <authorList>
            <person name="Hasing T."/>
            <person name="Tang H."/>
            <person name="Brym M."/>
            <person name="Khazi F."/>
            <person name="Huang T."/>
            <person name="Chambers A.H."/>
        </authorList>
    </citation>
    <scope>NUCLEOTIDE SEQUENCE [LARGE SCALE GENOMIC DNA]</scope>
    <source>
        <tissue evidence="1">Leaf</tissue>
    </source>
</reference>
<dbReference type="EMBL" id="JADCNL010000567">
    <property type="protein sequence ID" value="KAG0446575.1"/>
    <property type="molecule type" value="Genomic_DNA"/>
</dbReference>
<comment type="caution">
    <text evidence="1">The sequence shown here is derived from an EMBL/GenBank/DDBJ whole genome shotgun (WGS) entry which is preliminary data.</text>
</comment>
<dbReference type="Proteomes" id="UP000639772">
    <property type="component" value="Unassembled WGS sequence"/>
</dbReference>
<name>A0A835P9P3_VANPL</name>
<dbReference type="EMBL" id="JADCNM010000568">
    <property type="protein sequence ID" value="KAG0446547.1"/>
    <property type="molecule type" value="Genomic_DNA"/>
</dbReference>
<dbReference type="Proteomes" id="UP000636800">
    <property type="component" value="Unassembled WGS sequence"/>
</dbReference>
<sequence>MANETRKQDMLNMFKELLCNEVSPIKEDSLSTGKSIEHFMRGHTPTYMQTAEDYLCFIGYMAQKEAASSPRIKKDECLTLDKFCKVFFCLLKSVSFTCFSCAHVTQAEKVSEENIPQQKYPPIHCP</sequence>
<dbReference type="AlphaFoldDB" id="A0A835P9P3"/>
<evidence type="ECO:0000313" key="1">
    <source>
        <dbReference type="EMBL" id="KAG0446547.1"/>
    </source>
</evidence>